<evidence type="ECO:0000259" key="2">
    <source>
        <dbReference type="SMART" id="SM00922"/>
    </source>
</evidence>
<dbReference type="InterPro" id="IPR013341">
    <property type="entry name" value="Mandelate_racemase_N_dom"/>
</dbReference>
<gene>
    <name evidence="3" type="ORF">F4Y42_18770</name>
</gene>
<dbReference type="InterPro" id="IPR029065">
    <property type="entry name" value="Enolase_C-like"/>
</dbReference>
<evidence type="ECO:0000313" key="3">
    <source>
        <dbReference type="EMBL" id="MXY95487.1"/>
    </source>
</evidence>
<protein>
    <submittedName>
        <fullName evidence="3">Mandelate racemase/muconate lactonizing enzyme family protein</fullName>
    </submittedName>
</protein>
<dbReference type="GO" id="GO:0016829">
    <property type="term" value="F:lyase activity"/>
    <property type="evidence" value="ECO:0007669"/>
    <property type="project" value="UniProtKB-KW"/>
</dbReference>
<dbReference type="AlphaFoldDB" id="A0A6B0YXX9"/>
<dbReference type="SUPFAM" id="SSF54826">
    <property type="entry name" value="Enolase N-terminal domain-like"/>
    <property type="match status" value="1"/>
</dbReference>
<dbReference type="InterPro" id="IPR036849">
    <property type="entry name" value="Enolase-like_C_sf"/>
</dbReference>
<dbReference type="PANTHER" id="PTHR48080">
    <property type="entry name" value="D-GALACTONATE DEHYDRATASE-RELATED"/>
    <property type="match status" value="1"/>
</dbReference>
<dbReference type="PANTHER" id="PTHR48080:SF2">
    <property type="entry name" value="D-GALACTONATE DEHYDRATASE"/>
    <property type="match status" value="1"/>
</dbReference>
<dbReference type="InterPro" id="IPR034593">
    <property type="entry name" value="DgoD-like"/>
</dbReference>
<dbReference type="Gene3D" id="3.30.390.10">
    <property type="entry name" value="Enolase-like, N-terminal domain"/>
    <property type="match status" value="1"/>
</dbReference>
<dbReference type="Pfam" id="PF02746">
    <property type="entry name" value="MR_MLE_N"/>
    <property type="match status" value="1"/>
</dbReference>
<organism evidence="3">
    <name type="scientific">Caldilineaceae bacterium SB0664_bin_27</name>
    <dbReference type="NCBI Taxonomy" id="2605260"/>
    <lineage>
        <taxon>Bacteria</taxon>
        <taxon>Bacillati</taxon>
        <taxon>Chloroflexota</taxon>
        <taxon>Caldilineae</taxon>
        <taxon>Caldilineales</taxon>
        <taxon>Caldilineaceae</taxon>
    </lineage>
</organism>
<dbReference type="EMBL" id="VXRG01000156">
    <property type="protein sequence ID" value="MXY95487.1"/>
    <property type="molecule type" value="Genomic_DNA"/>
</dbReference>
<proteinExistence type="predicted"/>
<name>A0A6B0YXX9_9CHLR</name>
<accession>A0A6B0YXX9</accession>
<dbReference type="CDD" id="cd03316">
    <property type="entry name" value="MR_like"/>
    <property type="match status" value="1"/>
</dbReference>
<comment type="caution">
    <text evidence="3">The sequence shown here is derived from an EMBL/GenBank/DDBJ whole genome shotgun (WGS) entry which is preliminary data.</text>
</comment>
<dbReference type="InterPro" id="IPR029017">
    <property type="entry name" value="Enolase-like_N"/>
</dbReference>
<evidence type="ECO:0000256" key="1">
    <source>
        <dbReference type="ARBA" id="ARBA00023239"/>
    </source>
</evidence>
<sequence>MRIQPLTVDLRRGKFEVRRQMDVLERSQMKIAKIETFRVRVPLHPVSWHSANITGWSGAWWDLPVVLLRMTTDSGLSGLGEAPKGVAESAIRQYAPLFKGRDPFELNWQHLPIGDVWSRASGAYQAYETALYDLVGKALELPVYQLLGGAYRSRVRGSLCSGQMWPEDAARRARRAAELGIDVLKMKANLGDPVVERISAINKAVGTAVRVTVDAGEHLQHPRHVLEIARGLEPYLDNIECFEDPVSRSNLDWYVLLREKLDFPLALHLGSHQEVINAVKREACDYLNLGRSLNDFKKGSAIAEAAGMPVWHGSGVGLGISEASHIHACAATKATTLSSDIVGEMLRVDDLIVRPLEFEEGYFKVPQEPGLGVELDEEALERFGVR</sequence>
<dbReference type="SUPFAM" id="SSF51604">
    <property type="entry name" value="Enolase C-terminal domain-like"/>
    <property type="match status" value="1"/>
</dbReference>
<feature type="domain" description="Mandelate racemase/muconate lactonizing enzyme C-terminal" evidence="2">
    <location>
        <begin position="166"/>
        <end position="264"/>
    </location>
</feature>
<reference evidence="3" key="1">
    <citation type="submission" date="2019-09" db="EMBL/GenBank/DDBJ databases">
        <title>Characterisation of the sponge microbiome using genome-centric metagenomics.</title>
        <authorList>
            <person name="Engelberts J.P."/>
            <person name="Robbins S.J."/>
            <person name="De Goeij J.M."/>
            <person name="Aranda M."/>
            <person name="Bell S.C."/>
            <person name="Webster N.S."/>
        </authorList>
    </citation>
    <scope>NUCLEOTIDE SEQUENCE</scope>
    <source>
        <strain evidence="3">SB0664_bin_27</strain>
    </source>
</reference>
<dbReference type="SMART" id="SM00922">
    <property type="entry name" value="MR_MLE"/>
    <property type="match status" value="1"/>
</dbReference>
<dbReference type="Pfam" id="PF13378">
    <property type="entry name" value="MR_MLE_C"/>
    <property type="match status" value="1"/>
</dbReference>
<keyword evidence="1" id="KW-0456">Lyase</keyword>
<dbReference type="Gene3D" id="3.20.20.120">
    <property type="entry name" value="Enolase-like C-terminal domain"/>
    <property type="match status" value="1"/>
</dbReference>
<dbReference type="InterPro" id="IPR013342">
    <property type="entry name" value="Mandelate_racemase_C"/>
</dbReference>